<dbReference type="AlphaFoldDB" id="A0A133UHX8"/>
<dbReference type="EMBL" id="LHXO01000099">
    <property type="protein sequence ID" value="KXA93769.1"/>
    <property type="molecule type" value="Genomic_DNA"/>
</dbReference>
<evidence type="ECO:0000313" key="2">
    <source>
        <dbReference type="EMBL" id="KXA93769.1"/>
    </source>
</evidence>
<dbReference type="Proteomes" id="UP000070284">
    <property type="component" value="Unassembled WGS sequence"/>
</dbReference>
<reference evidence="2 3" key="1">
    <citation type="journal article" date="2016" name="Sci. Rep.">
        <title>Metabolic traits of an uncultured archaeal lineage -MSBL1- from brine pools of the Red Sea.</title>
        <authorList>
            <person name="Mwirichia R."/>
            <person name="Alam I."/>
            <person name="Rashid M."/>
            <person name="Vinu M."/>
            <person name="Ba-Alawi W."/>
            <person name="Anthony Kamau A."/>
            <person name="Kamanda Ngugi D."/>
            <person name="Goker M."/>
            <person name="Klenk H.P."/>
            <person name="Bajic V."/>
            <person name="Stingl U."/>
        </authorList>
    </citation>
    <scope>NUCLEOTIDE SEQUENCE [LARGE SCALE GENOMIC DNA]</scope>
    <source>
        <strain evidence="2">SCGC-AAA259E19</strain>
    </source>
</reference>
<proteinExistence type="predicted"/>
<gene>
    <name evidence="2" type="ORF">AKJ65_05985</name>
</gene>
<accession>A0A133UHX8</accession>
<organism evidence="2 3">
    <name type="scientific">candidate division MSBL1 archaeon SCGC-AAA259E19</name>
    <dbReference type="NCBI Taxonomy" id="1698264"/>
    <lineage>
        <taxon>Archaea</taxon>
        <taxon>Methanobacteriati</taxon>
        <taxon>Methanobacteriota</taxon>
        <taxon>candidate division MSBL1</taxon>
    </lineage>
</organism>
<evidence type="ECO:0000256" key="1">
    <source>
        <dbReference type="SAM" id="MobiDB-lite"/>
    </source>
</evidence>
<feature type="region of interest" description="Disordered" evidence="1">
    <location>
        <begin position="82"/>
        <end position="104"/>
    </location>
</feature>
<keyword evidence="3" id="KW-1185">Reference proteome</keyword>
<sequence>MVSLFPPVLKTASKIKPFGIERKGSGSKMAKKGAVAWTAFSSWGTGERAGFSRGGKLGIWAEGGTGMNAGKTRSVDKKLGMVKGRSPPPSCPLASLSLPEVGGDERRPRWWGTDWFCRRGQASESPF</sequence>
<protein>
    <submittedName>
        <fullName evidence="2">Uncharacterized protein</fullName>
    </submittedName>
</protein>
<comment type="caution">
    <text evidence="2">The sequence shown here is derived from an EMBL/GenBank/DDBJ whole genome shotgun (WGS) entry which is preliminary data.</text>
</comment>
<name>A0A133UHX8_9EURY</name>
<evidence type="ECO:0000313" key="3">
    <source>
        <dbReference type="Proteomes" id="UP000070284"/>
    </source>
</evidence>